<evidence type="ECO:0000313" key="4">
    <source>
        <dbReference type="Proteomes" id="UP000194139"/>
    </source>
</evidence>
<dbReference type="RefSeq" id="WP_086055812.1">
    <property type="nucleotide sequence ID" value="NZ_CP021109.1"/>
</dbReference>
<organism evidence="3 4">
    <name type="scientific">Bordetella genomosp. 9</name>
    <dbReference type="NCBI Taxonomy" id="1416803"/>
    <lineage>
        <taxon>Bacteria</taxon>
        <taxon>Pseudomonadati</taxon>
        <taxon>Pseudomonadota</taxon>
        <taxon>Betaproteobacteria</taxon>
        <taxon>Burkholderiales</taxon>
        <taxon>Alcaligenaceae</taxon>
        <taxon>Bordetella</taxon>
    </lineage>
</organism>
<accession>A0A1W6YVA0</accession>
<name>A0A1W6YVA0_9BORD</name>
<proteinExistence type="predicted"/>
<gene>
    <name evidence="3" type="ORF">CAL13_00845</name>
</gene>
<dbReference type="Pfam" id="PF07769">
    <property type="entry name" value="PsiF_repeat"/>
    <property type="match status" value="2"/>
</dbReference>
<protein>
    <submittedName>
        <fullName evidence="3">PsiF repeat family protein</fullName>
    </submittedName>
</protein>
<feature type="region of interest" description="Disordered" evidence="1">
    <location>
        <begin position="24"/>
        <end position="50"/>
    </location>
</feature>
<dbReference type="AlphaFoldDB" id="A0A1W6YVA0"/>
<dbReference type="Proteomes" id="UP000194139">
    <property type="component" value="Chromosome"/>
</dbReference>
<keyword evidence="4" id="KW-1185">Reference proteome</keyword>
<evidence type="ECO:0000313" key="3">
    <source>
        <dbReference type="EMBL" id="ARP84931.1"/>
    </source>
</evidence>
<dbReference type="OrthoDB" id="8001925at2"/>
<keyword evidence="2" id="KW-0732">Signal</keyword>
<feature type="signal peptide" evidence="2">
    <location>
        <begin position="1"/>
        <end position="23"/>
    </location>
</feature>
<feature type="chain" id="PRO_5012077317" evidence="2">
    <location>
        <begin position="24"/>
        <end position="106"/>
    </location>
</feature>
<evidence type="ECO:0000256" key="1">
    <source>
        <dbReference type="SAM" id="MobiDB-lite"/>
    </source>
</evidence>
<dbReference type="EMBL" id="CP021109">
    <property type="protein sequence ID" value="ARP84931.1"/>
    <property type="molecule type" value="Genomic_DNA"/>
</dbReference>
<reference evidence="3 4" key="1">
    <citation type="submission" date="2017-05" db="EMBL/GenBank/DDBJ databases">
        <title>Complete and WGS of Bordetella genogroups.</title>
        <authorList>
            <person name="Spilker T."/>
            <person name="LiPuma J."/>
        </authorList>
    </citation>
    <scope>NUCLEOTIDE SEQUENCE [LARGE SCALE GENOMIC DNA]</scope>
    <source>
        <strain evidence="3 4">AU17164</strain>
    </source>
</reference>
<dbReference type="InterPro" id="IPR011690">
    <property type="entry name" value="P_starv_induced_PsiF"/>
</dbReference>
<sequence>MLFRTRTLIVASTLAFCASAALAQDPPAKSQTPQQKRMAECSAANKGKHGDEYKSAMSACLKGEKPAATLTPQQQRMKDCNAQAGKQSLSGEKRKTFMSSCLKGTS</sequence>
<evidence type="ECO:0000256" key="2">
    <source>
        <dbReference type="SAM" id="SignalP"/>
    </source>
</evidence>